<dbReference type="EMBL" id="FQZP01000024">
    <property type="protein sequence ID" value="SHJ09999.1"/>
    <property type="molecule type" value="Genomic_DNA"/>
</dbReference>
<evidence type="ECO:0000313" key="1">
    <source>
        <dbReference type="EMBL" id="SHJ09999.1"/>
    </source>
</evidence>
<protein>
    <submittedName>
        <fullName evidence="1">Uncharacterized protein</fullName>
    </submittedName>
</protein>
<organism evidence="1 2">
    <name type="scientific">Thermoclostridium caenicola</name>
    <dbReference type="NCBI Taxonomy" id="659425"/>
    <lineage>
        <taxon>Bacteria</taxon>
        <taxon>Bacillati</taxon>
        <taxon>Bacillota</taxon>
        <taxon>Clostridia</taxon>
        <taxon>Eubacteriales</taxon>
        <taxon>Oscillospiraceae</taxon>
        <taxon>Thermoclostridium</taxon>
    </lineage>
</organism>
<sequence length="170" mass="18713">MMLSPQCKSLPGRFPGGRLLPVMRSDAPRLETPKRHTAMPASVHCRNIAIAQGNVNRVLFGSIPELARVKNRGPFKRFVPAGCADSLRRTVSGKVQILVPVLIMDHHGRVFPIGDIEEFSHNFIACDFQNLIGDTRTGHGILIVEHYQDLPGFTPEWACCNGKLVGIVHG</sequence>
<name>A0A1M6GJA1_9FIRM</name>
<keyword evidence="2" id="KW-1185">Reference proteome</keyword>
<dbReference type="Proteomes" id="UP000324781">
    <property type="component" value="Unassembled WGS sequence"/>
</dbReference>
<evidence type="ECO:0000313" key="2">
    <source>
        <dbReference type="Proteomes" id="UP000324781"/>
    </source>
</evidence>
<gene>
    <name evidence="1" type="ORF">SAMN05444373_102429</name>
</gene>
<accession>A0A1M6GJA1</accession>
<reference evidence="1 2" key="1">
    <citation type="submission" date="2016-11" db="EMBL/GenBank/DDBJ databases">
        <authorList>
            <person name="Varghese N."/>
            <person name="Submissions S."/>
        </authorList>
    </citation>
    <scope>NUCLEOTIDE SEQUENCE [LARGE SCALE GENOMIC DNA]</scope>
    <source>
        <strain evidence="1 2">DSM 19027</strain>
    </source>
</reference>
<proteinExistence type="predicted"/>
<dbReference type="AlphaFoldDB" id="A0A1M6GJA1"/>